<dbReference type="InterPro" id="IPR013424">
    <property type="entry name" value="Ice-binding_C"/>
</dbReference>
<evidence type="ECO:0000256" key="1">
    <source>
        <dbReference type="SAM" id="SignalP"/>
    </source>
</evidence>
<dbReference type="Proteomes" id="UP000557872">
    <property type="component" value="Unassembled WGS sequence"/>
</dbReference>
<dbReference type="RefSeq" id="WP_178934131.1">
    <property type="nucleotide sequence ID" value="NZ_JACBAZ010000009.1"/>
</dbReference>
<name>A0A851GHN5_9BACT</name>
<feature type="domain" description="Ice-binding protein C-terminal" evidence="2">
    <location>
        <begin position="196"/>
        <end position="219"/>
    </location>
</feature>
<keyword evidence="1" id="KW-0732">Signal</keyword>
<feature type="signal peptide" evidence="1">
    <location>
        <begin position="1"/>
        <end position="20"/>
    </location>
</feature>
<dbReference type="EMBL" id="JACBAZ010000009">
    <property type="protein sequence ID" value="NWK57298.1"/>
    <property type="molecule type" value="Genomic_DNA"/>
</dbReference>
<reference evidence="3 4" key="1">
    <citation type="submission" date="2020-07" db="EMBL/GenBank/DDBJ databases">
        <title>Roseicoccus Jingziensis gen. nov., sp. nov., isolated from coastal seawater.</title>
        <authorList>
            <person name="Feng X."/>
        </authorList>
    </citation>
    <scope>NUCLEOTIDE SEQUENCE [LARGE SCALE GENOMIC DNA]</scope>
    <source>
        <strain evidence="3 4">N1E253</strain>
    </source>
</reference>
<accession>A0A851GHN5</accession>
<protein>
    <submittedName>
        <fullName evidence="3">PEP-CTERM sorting domain-containing protein</fullName>
    </submittedName>
</protein>
<proteinExistence type="predicted"/>
<dbReference type="AlphaFoldDB" id="A0A851GHN5"/>
<evidence type="ECO:0000313" key="4">
    <source>
        <dbReference type="Proteomes" id="UP000557872"/>
    </source>
</evidence>
<dbReference type="NCBIfam" id="TIGR02595">
    <property type="entry name" value="PEP_CTERM"/>
    <property type="match status" value="1"/>
</dbReference>
<sequence length="219" mass="22791">MKNKLKTLAALASLTLSTNAAVVGIDVIDDGNGIATTTGVLDTTSRTWSTVGTASLDGIDDLTITVSGATDSGTGNRNPALTLFKDYQYTVGGTINVTISGLNDLKNYNLAVFMGQWYVSSGSTSFLRGGEATVTTANTTHPSAESTTGDSFDTYLEGVNYVQFDNLTTDGSGNINFTVSNGPEGIGIFNGFEIQSVPEPSSSAMLGLGGLALILYRRK</sequence>
<comment type="caution">
    <text evidence="3">The sequence shown here is derived from an EMBL/GenBank/DDBJ whole genome shotgun (WGS) entry which is preliminary data.</text>
</comment>
<gene>
    <name evidence="3" type="ORF">HW115_16875</name>
</gene>
<evidence type="ECO:0000313" key="3">
    <source>
        <dbReference type="EMBL" id="NWK57298.1"/>
    </source>
</evidence>
<keyword evidence="4" id="KW-1185">Reference proteome</keyword>
<feature type="chain" id="PRO_5032817515" evidence="1">
    <location>
        <begin position="21"/>
        <end position="219"/>
    </location>
</feature>
<dbReference type="Pfam" id="PF07589">
    <property type="entry name" value="PEP-CTERM"/>
    <property type="match status" value="1"/>
</dbReference>
<organism evidence="3 4">
    <name type="scientific">Oceaniferula marina</name>
    <dbReference type="NCBI Taxonomy" id="2748318"/>
    <lineage>
        <taxon>Bacteria</taxon>
        <taxon>Pseudomonadati</taxon>
        <taxon>Verrucomicrobiota</taxon>
        <taxon>Verrucomicrobiia</taxon>
        <taxon>Verrucomicrobiales</taxon>
        <taxon>Verrucomicrobiaceae</taxon>
        <taxon>Oceaniferula</taxon>
    </lineage>
</organism>
<evidence type="ECO:0000259" key="2">
    <source>
        <dbReference type="Pfam" id="PF07589"/>
    </source>
</evidence>